<protein>
    <submittedName>
        <fullName evidence="2">Uncharacterized protein</fullName>
    </submittedName>
</protein>
<name>A0A564UT57_9FIRM</name>
<dbReference type="EMBL" id="CABHNI010000061">
    <property type="protein sequence ID" value="VUX22865.1"/>
    <property type="molecule type" value="Genomic_DNA"/>
</dbReference>
<organism evidence="2 3">
    <name type="scientific">Dorea formicigenerans</name>
    <dbReference type="NCBI Taxonomy" id="39486"/>
    <lineage>
        <taxon>Bacteria</taxon>
        <taxon>Bacillati</taxon>
        <taxon>Bacillota</taxon>
        <taxon>Clostridia</taxon>
        <taxon>Lachnospirales</taxon>
        <taxon>Lachnospiraceae</taxon>
        <taxon>Dorea</taxon>
    </lineage>
</organism>
<reference evidence="2 3" key="1">
    <citation type="submission" date="2019-07" db="EMBL/GenBank/DDBJ databases">
        <authorList>
            <person name="Hibberd C M."/>
            <person name="Gehrig L. J."/>
            <person name="Chang H.-W."/>
            <person name="Venkatesh S."/>
        </authorList>
    </citation>
    <scope>NUCLEOTIDE SEQUENCE [LARGE SCALE GENOMIC DNA]</scope>
    <source>
        <strain evidence="2">Dorea_formicigenerans_SSTS_Bg7063</strain>
    </source>
</reference>
<evidence type="ECO:0000313" key="3">
    <source>
        <dbReference type="Proteomes" id="UP000358366"/>
    </source>
</evidence>
<gene>
    <name evidence="2" type="ORF">DFSSTS7063_03134</name>
</gene>
<feature type="chain" id="PRO_5021803767" evidence="1">
    <location>
        <begin position="28"/>
        <end position="243"/>
    </location>
</feature>
<feature type="signal peptide" evidence="1">
    <location>
        <begin position="1"/>
        <end position="27"/>
    </location>
</feature>
<evidence type="ECO:0000313" key="2">
    <source>
        <dbReference type="EMBL" id="VUX22865.1"/>
    </source>
</evidence>
<dbReference type="RefSeq" id="WP_105308907.1">
    <property type="nucleotide sequence ID" value="NZ_CABHNI010000061.1"/>
</dbReference>
<proteinExistence type="predicted"/>
<accession>A0A564UT57</accession>
<dbReference type="AlphaFoldDB" id="A0A564UT57"/>
<dbReference type="Proteomes" id="UP000358366">
    <property type="component" value="Unassembled WGS sequence"/>
</dbReference>
<sequence>MKKINKVICSALLVCMVVAFIPIKTHAAVASGTKKYVTVGGYYYSYRSSVVSQTSYVEGLGIVGSPNKVNFPTGYYGINARLYNSSGTLVKSSGWHYNDNSAGGTTYGSGQYYRNGTFYAKSQMKFYNGNGYNTYTSNSSPMISRNQMNMKERINAQGTTYGSDFYAQSEDEAPDLVRVLGKNGVEGYVYAYDLYNEPTNLSEVKDYIKTQNKTYSIPVYDENGMTVIDEFEITNNVIEDVVY</sequence>
<evidence type="ECO:0000256" key="1">
    <source>
        <dbReference type="SAM" id="SignalP"/>
    </source>
</evidence>
<keyword evidence="1" id="KW-0732">Signal</keyword>